<dbReference type="Proteomes" id="UP001482620">
    <property type="component" value="Unassembled WGS sequence"/>
</dbReference>
<comment type="caution">
    <text evidence="1">The sequence shown here is derived from an EMBL/GenBank/DDBJ whole genome shotgun (WGS) entry which is preliminary data.</text>
</comment>
<reference evidence="1 2" key="1">
    <citation type="submission" date="2021-06" db="EMBL/GenBank/DDBJ databases">
        <authorList>
            <person name="Palmer J.M."/>
        </authorList>
    </citation>
    <scope>NUCLEOTIDE SEQUENCE [LARGE SCALE GENOMIC DNA]</scope>
    <source>
        <strain evidence="2">if_2019</strain>
        <tissue evidence="1">Muscle</tissue>
    </source>
</reference>
<protein>
    <submittedName>
        <fullName evidence="1">Uncharacterized protein</fullName>
    </submittedName>
</protein>
<organism evidence="1 2">
    <name type="scientific">Ilyodon furcidens</name>
    <name type="common">goldbreast splitfin</name>
    <dbReference type="NCBI Taxonomy" id="33524"/>
    <lineage>
        <taxon>Eukaryota</taxon>
        <taxon>Metazoa</taxon>
        <taxon>Chordata</taxon>
        <taxon>Craniata</taxon>
        <taxon>Vertebrata</taxon>
        <taxon>Euteleostomi</taxon>
        <taxon>Actinopterygii</taxon>
        <taxon>Neopterygii</taxon>
        <taxon>Teleostei</taxon>
        <taxon>Neoteleostei</taxon>
        <taxon>Acanthomorphata</taxon>
        <taxon>Ovalentaria</taxon>
        <taxon>Atherinomorphae</taxon>
        <taxon>Cyprinodontiformes</taxon>
        <taxon>Goodeidae</taxon>
        <taxon>Ilyodon</taxon>
    </lineage>
</organism>
<proteinExistence type="predicted"/>
<sequence>MGGSDGDNEDNGEADGCRESVMQILRTKDLVLLLQLQINLFLQNHERSAQQHQTQLDSIFM</sequence>
<feature type="non-terminal residue" evidence="1">
    <location>
        <position position="61"/>
    </location>
</feature>
<dbReference type="EMBL" id="JAHRIQ010077061">
    <property type="protein sequence ID" value="MEQ2246264.1"/>
    <property type="molecule type" value="Genomic_DNA"/>
</dbReference>
<keyword evidence="2" id="KW-1185">Reference proteome</keyword>
<gene>
    <name evidence="1" type="ORF">ILYODFUR_036611</name>
</gene>
<name>A0ABV0UN73_9TELE</name>
<evidence type="ECO:0000313" key="1">
    <source>
        <dbReference type="EMBL" id="MEQ2246264.1"/>
    </source>
</evidence>
<accession>A0ABV0UN73</accession>
<evidence type="ECO:0000313" key="2">
    <source>
        <dbReference type="Proteomes" id="UP001482620"/>
    </source>
</evidence>